<dbReference type="RefSeq" id="WP_197530743.1">
    <property type="nucleotide sequence ID" value="NZ_SJPS01000005.1"/>
</dbReference>
<evidence type="ECO:0000313" key="5">
    <source>
        <dbReference type="EMBL" id="TWU24497.1"/>
    </source>
</evidence>
<gene>
    <name evidence="5" type="ORF">Pla144_33810</name>
</gene>
<proteinExistence type="predicted"/>
<evidence type="ECO:0000259" key="3">
    <source>
        <dbReference type="Pfam" id="PF07587"/>
    </source>
</evidence>
<keyword evidence="6" id="KW-1185">Reference proteome</keyword>
<evidence type="ECO:0000259" key="2">
    <source>
        <dbReference type="Pfam" id="PF07583"/>
    </source>
</evidence>
<dbReference type="Pfam" id="PF07587">
    <property type="entry name" value="PSD1"/>
    <property type="match status" value="1"/>
</dbReference>
<feature type="domain" description="Cytochrome C Planctomycete-type" evidence="4">
    <location>
        <begin position="37"/>
        <end position="97"/>
    </location>
</feature>
<dbReference type="Proteomes" id="UP000318437">
    <property type="component" value="Unassembled WGS sequence"/>
</dbReference>
<dbReference type="InterPro" id="IPR022655">
    <property type="entry name" value="DUF1553"/>
</dbReference>
<evidence type="ECO:0000256" key="1">
    <source>
        <dbReference type="SAM" id="SignalP"/>
    </source>
</evidence>
<feature type="domain" description="DUF1549" evidence="2">
    <location>
        <begin position="146"/>
        <end position="351"/>
    </location>
</feature>
<dbReference type="InterPro" id="IPR011429">
    <property type="entry name" value="Cyt_c_Planctomycete-type"/>
</dbReference>
<dbReference type="Pfam" id="PF07635">
    <property type="entry name" value="PSCyt1"/>
    <property type="match status" value="1"/>
</dbReference>
<dbReference type="GO" id="GO:0009055">
    <property type="term" value="F:electron transfer activity"/>
    <property type="evidence" value="ECO:0007669"/>
    <property type="project" value="InterPro"/>
</dbReference>
<keyword evidence="1" id="KW-0732">Signal</keyword>
<name>A0A5C6CLR1_9BACT</name>
<evidence type="ECO:0000313" key="6">
    <source>
        <dbReference type="Proteomes" id="UP000318437"/>
    </source>
</evidence>
<comment type="caution">
    <text evidence="5">The sequence shown here is derived from an EMBL/GenBank/DDBJ whole genome shotgun (WGS) entry which is preliminary data.</text>
</comment>
<feature type="chain" id="PRO_5022752059" evidence="1">
    <location>
        <begin position="19"/>
        <end position="1041"/>
    </location>
</feature>
<feature type="domain" description="DUF1553" evidence="3">
    <location>
        <begin position="722"/>
        <end position="985"/>
    </location>
</feature>
<dbReference type="SUPFAM" id="SSF46626">
    <property type="entry name" value="Cytochrome c"/>
    <property type="match status" value="1"/>
</dbReference>
<dbReference type="Pfam" id="PF07583">
    <property type="entry name" value="PSCyt2"/>
    <property type="match status" value="1"/>
</dbReference>
<accession>A0A5C6CLR1</accession>
<organism evidence="5 6">
    <name type="scientific">Bythopirellula polymerisocia</name>
    <dbReference type="NCBI Taxonomy" id="2528003"/>
    <lineage>
        <taxon>Bacteria</taxon>
        <taxon>Pseudomonadati</taxon>
        <taxon>Planctomycetota</taxon>
        <taxon>Planctomycetia</taxon>
        <taxon>Pirellulales</taxon>
        <taxon>Lacipirellulaceae</taxon>
        <taxon>Bythopirellula</taxon>
    </lineage>
</organism>
<dbReference type="InterPro" id="IPR011444">
    <property type="entry name" value="DUF1549"/>
</dbReference>
<evidence type="ECO:0000259" key="4">
    <source>
        <dbReference type="Pfam" id="PF07635"/>
    </source>
</evidence>
<dbReference type="EMBL" id="SJPS01000005">
    <property type="protein sequence ID" value="TWU24497.1"/>
    <property type="molecule type" value="Genomic_DNA"/>
</dbReference>
<dbReference type="PANTHER" id="PTHR35889">
    <property type="entry name" value="CYCLOINULO-OLIGOSACCHARIDE FRUCTANOTRANSFERASE-RELATED"/>
    <property type="match status" value="1"/>
</dbReference>
<dbReference type="GO" id="GO:0020037">
    <property type="term" value="F:heme binding"/>
    <property type="evidence" value="ECO:0007669"/>
    <property type="project" value="InterPro"/>
</dbReference>
<protein>
    <submittedName>
        <fullName evidence="5">Planctomycete cytochrome C</fullName>
    </submittedName>
</protein>
<dbReference type="InterPro" id="IPR036909">
    <property type="entry name" value="Cyt_c-like_dom_sf"/>
</dbReference>
<dbReference type="PANTHER" id="PTHR35889:SF3">
    <property type="entry name" value="F-BOX DOMAIN-CONTAINING PROTEIN"/>
    <property type="match status" value="1"/>
</dbReference>
<feature type="signal peptide" evidence="1">
    <location>
        <begin position="1"/>
        <end position="18"/>
    </location>
</feature>
<reference evidence="5 6" key="1">
    <citation type="submission" date="2019-02" db="EMBL/GenBank/DDBJ databases">
        <title>Deep-cultivation of Planctomycetes and their phenomic and genomic characterization uncovers novel biology.</title>
        <authorList>
            <person name="Wiegand S."/>
            <person name="Jogler M."/>
            <person name="Boedeker C."/>
            <person name="Pinto D."/>
            <person name="Vollmers J."/>
            <person name="Rivas-Marin E."/>
            <person name="Kohn T."/>
            <person name="Peeters S.H."/>
            <person name="Heuer A."/>
            <person name="Rast P."/>
            <person name="Oberbeckmann S."/>
            <person name="Bunk B."/>
            <person name="Jeske O."/>
            <person name="Meyerdierks A."/>
            <person name="Storesund J.E."/>
            <person name="Kallscheuer N."/>
            <person name="Luecker S."/>
            <person name="Lage O.M."/>
            <person name="Pohl T."/>
            <person name="Merkel B.J."/>
            <person name="Hornburger P."/>
            <person name="Mueller R.-W."/>
            <person name="Bruemmer F."/>
            <person name="Labrenz M."/>
            <person name="Spormann A.M."/>
            <person name="Op Den Camp H."/>
            <person name="Overmann J."/>
            <person name="Amann R."/>
            <person name="Jetten M.S.M."/>
            <person name="Mascher T."/>
            <person name="Medema M.H."/>
            <person name="Devos D.P."/>
            <person name="Kaster A.-K."/>
            <person name="Ovreas L."/>
            <person name="Rohde M."/>
            <person name="Galperin M.Y."/>
            <person name="Jogler C."/>
        </authorList>
    </citation>
    <scope>NUCLEOTIDE SEQUENCE [LARGE SCALE GENOMIC DNA]</scope>
    <source>
        <strain evidence="5 6">Pla144</strain>
    </source>
</reference>
<sequence length="1041" mass="116318" precursor="true">MRVLTCFLIVLICQHGFAAQNAQEYNRDVRPILSENCFVCHGFDEAAREADLRLDVAESALADRGGYAAIVPGDLEASELWRRINSEDEFEKMPPPDSHRELSAEQKETLRQWILHGAPYAKHWSFIRPKKSPIPQVANGEWPRNEIDHFVAAKLDQEGLEPSPIADRHMLIRRLTLDLTGLPPSAEEVEEFANDDDPKAYEGLVERLLASPHFGERMALEWLDAARYADTNGYSIDGGRHLWLWRDWVINAFNENMPYDQFIVEQIAGDLLPHPTDAQLIATGFQRNNMVTHEGGTIPEENLANYNADRVKTLGEAVLGLTLGCAQCHDHKYDPITQRDYYRMFAYFNTLSDVGLDGGGGVNPRPFIEAKTVLATGELPSLQERIAAIHEELRHLKPDVLAKWEENQQALLRQRGQDFALHSIKLLKVSTPNSGAGFDIEEDRFVTISQPPNFGAYDVSMRLPDGGLPITGLRVVFHPDPAAPEEGWGYGTLPQQKPGLDSDAIGKGTFVLTALAASVGSVPGDQVDLHRLFEIQRVTANSWREDYLPKQVLDARRINGWSPEIESMGPVHITLTLAEPIDVGQTPYLTSHVNFGHPGKLVGGRFEFYAMTGIDEDSDLPGEVLAVLKTPFGKRSPQQSELLQRYCADHAEATEPLRIELENLEERVRVLTEKFPTMVMDESVEPRETRILIRGNYASPGEKVTPGTPAALLPPPANANANRLGLAEWLTMPTHPLTARVAVNRIWQMLFGSGIVSTAADFGSQGTWPTHPDLLDWLAVDFVESGWDTKALVRKIVTSATYRQTSATSQTSTVLELDPDNQFLARGPRFRLPAEFIRDATLKTSGLLVPRIGGPSVNPYTPGDLWREVSHYGSTPSTAQTFFQDHGEKLYRRSLYTYWKRTVPPPNMVAFDAPPRETCSVQRATTTTPLQALVLLNDVQFVEASRNFAERILAHSDHDKERIHWAFKECISRMPATKEFDIVTNTLERERKRYDADEAAAQSYVSNGESPRNEEIPPAELAAWSQVAALLMNLSETVTCN</sequence>
<dbReference type="AlphaFoldDB" id="A0A5C6CLR1"/>